<accession>A0A921LT90</accession>
<sequence length="401" mass="43772">MSSRVKIADICTKICSGGTPKSGIAEYYENGKIPWLNTGEINFNRIRHTNSYITEAGLASSSAKWISKNSISIAMYGATAGKAAVIKIPLTTNQACCNLEVNESAADYRFVYYWLQYNYSKLANLANGGAQQNLSAKTIKALEIDLPPMPVQRSVAEVLSRLDDKVELNNRLNDYLEQLLLTRFDRLFQSADSFNGTISDIGEVVGGATPSKKRPDYYCHRGIGWITPRDLSRTSDKFITHGADDITQAGFDSCSAKKLPAGSVLFSSRAPIGYIAIAADEVTTNQGFKSIVPRAEVGTAFVYCFLARNKDRIADAGSGTTFPEVSGKTMAGIGLVLPDAGHCAEFEEWAKPILKEQFCLEEESHCLGRLRDTLLPKLMSGVIDVSEIELPTQPNNHLSAD</sequence>
<dbReference type="SUPFAM" id="SSF116734">
    <property type="entry name" value="DNA methylase specificity domain"/>
    <property type="match status" value="2"/>
</dbReference>
<dbReference type="Gene3D" id="1.10.287.1120">
    <property type="entry name" value="Bipartite methylase S protein"/>
    <property type="match status" value="1"/>
</dbReference>
<reference evidence="5" key="2">
    <citation type="submission" date="2021-09" db="EMBL/GenBank/DDBJ databases">
        <authorList>
            <person name="Gilroy R."/>
        </authorList>
    </citation>
    <scope>NUCLEOTIDE SEQUENCE</scope>
    <source>
        <strain evidence="5">ChiHjej13B12-9602</strain>
    </source>
</reference>
<name>A0A921LT90_9ACTN</name>
<dbReference type="CDD" id="cd17500">
    <property type="entry name" value="RMtype1_S_MmaGORF2198P_TRD1-CR1_like"/>
    <property type="match status" value="1"/>
</dbReference>
<dbReference type="CDD" id="cd17273">
    <property type="entry name" value="RMtype1_S_EcoJA69PI-TRD1-CR1_like"/>
    <property type="match status" value="1"/>
</dbReference>
<feature type="domain" description="Type I restriction modification DNA specificity" evidence="4">
    <location>
        <begin position="197"/>
        <end position="339"/>
    </location>
</feature>
<dbReference type="AlphaFoldDB" id="A0A921LT90"/>
<dbReference type="GO" id="GO:0009307">
    <property type="term" value="P:DNA restriction-modification system"/>
    <property type="evidence" value="ECO:0007669"/>
    <property type="project" value="UniProtKB-KW"/>
</dbReference>
<evidence type="ECO:0000256" key="1">
    <source>
        <dbReference type="ARBA" id="ARBA00010923"/>
    </source>
</evidence>
<keyword evidence="5" id="KW-0255">Endonuclease</keyword>
<dbReference type="InterPro" id="IPR000055">
    <property type="entry name" value="Restrct_endonuc_typeI_TRD"/>
</dbReference>
<evidence type="ECO:0000256" key="3">
    <source>
        <dbReference type="ARBA" id="ARBA00023125"/>
    </source>
</evidence>
<dbReference type="InterPro" id="IPR052021">
    <property type="entry name" value="Type-I_RS_S_subunit"/>
</dbReference>
<protein>
    <submittedName>
        <fullName evidence="5">Restriction endonuclease subunit S</fullName>
        <ecNumber evidence="5">3.1.21.-</ecNumber>
    </submittedName>
</protein>
<dbReference type="GO" id="GO:0016787">
    <property type="term" value="F:hydrolase activity"/>
    <property type="evidence" value="ECO:0007669"/>
    <property type="project" value="UniProtKB-KW"/>
</dbReference>
<dbReference type="GO" id="GO:0004519">
    <property type="term" value="F:endonuclease activity"/>
    <property type="evidence" value="ECO:0007669"/>
    <property type="project" value="UniProtKB-KW"/>
</dbReference>
<organism evidence="5 6">
    <name type="scientific">Enorma phocaeensis</name>
    <dbReference type="NCBI Taxonomy" id="1871019"/>
    <lineage>
        <taxon>Bacteria</taxon>
        <taxon>Bacillati</taxon>
        <taxon>Actinomycetota</taxon>
        <taxon>Coriobacteriia</taxon>
        <taxon>Coriobacteriales</taxon>
        <taxon>Coriobacteriaceae</taxon>
        <taxon>Enorma</taxon>
    </lineage>
</organism>
<keyword evidence="5" id="KW-0540">Nuclease</keyword>
<dbReference type="PANTHER" id="PTHR30408">
    <property type="entry name" value="TYPE-1 RESTRICTION ENZYME ECOKI SPECIFICITY PROTEIN"/>
    <property type="match status" value="1"/>
</dbReference>
<comment type="similarity">
    <text evidence="1">Belongs to the type-I restriction system S methylase family.</text>
</comment>
<evidence type="ECO:0000313" key="6">
    <source>
        <dbReference type="Proteomes" id="UP000753256"/>
    </source>
</evidence>
<keyword evidence="5" id="KW-0378">Hydrolase</keyword>
<gene>
    <name evidence="5" type="ORF">K8V70_08480</name>
</gene>
<dbReference type="Proteomes" id="UP000753256">
    <property type="component" value="Unassembled WGS sequence"/>
</dbReference>
<dbReference type="Pfam" id="PF01420">
    <property type="entry name" value="Methylase_S"/>
    <property type="match status" value="2"/>
</dbReference>
<keyword evidence="2" id="KW-0680">Restriction system</keyword>
<dbReference type="PANTHER" id="PTHR30408:SF12">
    <property type="entry name" value="TYPE I RESTRICTION ENZYME MJAVIII SPECIFICITY SUBUNIT"/>
    <property type="match status" value="1"/>
</dbReference>
<evidence type="ECO:0000259" key="4">
    <source>
        <dbReference type="Pfam" id="PF01420"/>
    </source>
</evidence>
<evidence type="ECO:0000256" key="2">
    <source>
        <dbReference type="ARBA" id="ARBA00022747"/>
    </source>
</evidence>
<reference evidence="5" key="1">
    <citation type="journal article" date="2021" name="PeerJ">
        <title>Extensive microbial diversity within the chicken gut microbiome revealed by metagenomics and culture.</title>
        <authorList>
            <person name="Gilroy R."/>
            <person name="Ravi A."/>
            <person name="Getino M."/>
            <person name="Pursley I."/>
            <person name="Horton D.L."/>
            <person name="Alikhan N.F."/>
            <person name="Baker D."/>
            <person name="Gharbi K."/>
            <person name="Hall N."/>
            <person name="Watson M."/>
            <person name="Adriaenssens E.M."/>
            <person name="Foster-Nyarko E."/>
            <person name="Jarju S."/>
            <person name="Secka A."/>
            <person name="Antonio M."/>
            <person name="Oren A."/>
            <person name="Chaudhuri R.R."/>
            <person name="La Ragione R."/>
            <person name="Hildebrand F."/>
            <person name="Pallen M.J."/>
        </authorList>
    </citation>
    <scope>NUCLEOTIDE SEQUENCE</scope>
    <source>
        <strain evidence="5">ChiHjej13B12-9602</strain>
    </source>
</reference>
<dbReference type="EMBL" id="DYUZ01000029">
    <property type="protein sequence ID" value="HJG37878.1"/>
    <property type="molecule type" value="Genomic_DNA"/>
</dbReference>
<feature type="domain" description="Type I restriction modification DNA specificity" evidence="4">
    <location>
        <begin position="5"/>
        <end position="178"/>
    </location>
</feature>
<dbReference type="InterPro" id="IPR044946">
    <property type="entry name" value="Restrct_endonuc_typeI_TRD_sf"/>
</dbReference>
<comment type="caution">
    <text evidence="5">The sequence shown here is derived from an EMBL/GenBank/DDBJ whole genome shotgun (WGS) entry which is preliminary data.</text>
</comment>
<proteinExistence type="inferred from homology"/>
<dbReference type="RefSeq" id="WP_273190922.1">
    <property type="nucleotide sequence ID" value="NZ_DYUZ01000029.1"/>
</dbReference>
<dbReference type="EC" id="3.1.21.-" evidence="5"/>
<evidence type="ECO:0000313" key="5">
    <source>
        <dbReference type="EMBL" id="HJG37878.1"/>
    </source>
</evidence>
<dbReference type="GO" id="GO:0003677">
    <property type="term" value="F:DNA binding"/>
    <property type="evidence" value="ECO:0007669"/>
    <property type="project" value="UniProtKB-KW"/>
</dbReference>
<keyword evidence="3" id="KW-0238">DNA-binding</keyword>
<dbReference type="Gene3D" id="3.90.220.20">
    <property type="entry name" value="DNA methylase specificity domains"/>
    <property type="match status" value="2"/>
</dbReference>